<gene>
    <name evidence="2" type="ORF">H8K52_00370</name>
</gene>
<keyword evidence="3" id="KW-1185">Reference proteome</keyword>
<dbReference type="Pfam" id="PF01863">
    <property type="entry name" value="YgjP-like"/>
    <property type="match status" value="1"/>
</dbReference>
<comment type="caution">
    <text evidence="2">The sequence shown here is derived from an EMBL/GenBank/DDBJ whole genome shotgun (WGS) entry which is preliminary data.</text>
</comment>
<proteinExistence type="predicted"/>
<dbReference type="PANTHER" id="PTHR30399">
    <property type="entry name" value="UNCHARACTERIZED PROTEIN YGJP"/>
    <property type="match status" value="1"/>
</dbReference>
<dbReference type="InterPro" id="IPR002725">
    <property type="entry name" value="YgjP-like_metallopeptidase"/>
</dbReference>
<dbReference type="Proteomes" id="UP000648257">
    <property type="component" value="Unassembled WGS sequence"/>
</dbReference>
<protein>
    <submittedName>
        <fullName evidence="2">M48 family metallopeptidase</fullName>
    </submittedName>
</protein>
<dbReference type="PANTHER" id="PTHR30399:SF1">
    <property type="entry name" value="UTP PYROPHOSPHATASE"/>
    <property type="match status" value="1"/>
</dbReference>
<evidence type="ECO:0000313" key="2">
    <source>
        <dbReference type="EMBL" id="MBC3805795.1"/>
    </source>
</evidence>
<name>A0ABR6WZQ8_9BURK</name>
<feature type="domain" description="YgjP-like metallopeptidase" evidence="1">
    <location>
        <begin position="1"/>
        <end position="42"/>
    </location>
</feature>
<accession>A0ABR6WZQ8</accession>
<evidence type="ECO:0000313" key="3">
    <source>
        <dbReference type="Proteomes" id="UP000648257"/>
    </source>
</evidence>
<dbReference type="InterPro" id="IPR053136">
    <property type="entry name" value="UTP_pyrophosphatase-like"/>
</dbReference>
<dbReference type="EMBL" id="JACOFW010000001">
    <property type="protein sequence ID" value="MBC3805795.1"/>
    <property type="molecule type" value="Genomic_DNA"/>
</dbReference>
<reference evidence="2 3" key="1">
    <citation type="submission" date="2020-08" db="EMBL/GenBank/DDBJ databases">
        <title>Novel species isolated from subtropical streams in China.</title>
        <authorList>
            <person name="Lu H."/>
        </authorList>
    </citation>
    <scope>NUCLEOTIDE SEQUENCE [LARGE SCALE GENOMIC DNA]</scope>
    <source>
        <strain evidence="2 3">KACC 16656</strain>
    </source>
</reference>
<dbReference type="CDD" id="cd07344">
    <property type="entry name" value="M48_yhfN_like"/>
    <property type="match status" value="1"/>
</dbReference>
<organism evidence="2 3">
    <name type="scientific">Undibacterium seohonense</name>
    <dbReference type="NCBI Taxonomy" id="1344950"/>
    <lineage>
        <taxon>Bacteria</taxon>
        <taxon>Pseudomonadati</taxon>
        <taxon>Pseudomonadota</taxon>
        <taxon>Betaproteobacteria</taxon>
        <taxon>Burkholderiales</taxon>
        <taxon>Oxalobacteraceae</taxon>
        <taxon>Undibacterium</taxon>
    </lineage>
</organism>
<dbReference type="Gene3D" id="3.30.2010.10">
    <property type="entry name" value="Metalloproteases ('zincins'), catalytic domain"/>
    <property type="match status" value="1"/>
</dbReference>
<evidence type="ECO:0000259" key="1">
    <source>
        <dbReference type="Pfam" id="PF01863"/>
    </source>
</evidence>
<sequence length="43" mass="5041">MVPNRIVDYVVVHELCHLKNNDHSPAFLKSFERIVPDYLECKA</sequence>